<keyword evidence="2" id="KW-1185">Reference proteome</keyword>
<feature type="non-terminal residue" evidence="1">
    <location>
        <position position="79"/>
    </location>
</feature>
<dbReference type="AlphaFoldDB" id="A0A0J7JTM1"/>
<protein>
    <submittedName>
        <fullName evidence="1">Uncharacterized protein</fullName>
    </submittedName>
</protein>
<dbReference type="PaxDb" id="67767-A0A0J7JTM1"/>
<name>A0A0J7JTM1_LASNI</name>
<organism evidence="1 2">
    <name type="scientific">Lasius niger</name>
    <name type="common">Black garden ant</name>
    <dbReference type="NCBI Taxonomy" id="67767"/>
    <lineage>
        <taxon>Eukaryota</taxon>
        <taxon>Metazoa</taxon>
        <taxon>Ecdysozoa</taxon>
        <taxon>Arthropoda</taxon>
        <taxon>Hexapoda</taxon>
        <taxon>Insecta</taxon>
        <taxon>Pterygota</taxon>
        <taxon>Neoptera</taxon>
        <taxon>Endopterygota</taxon>
        <taxon>Hymenoptera</taxon>
        <taxon>Apocrita</taxon>
        <taxon>Aculeata</taxon>
        <taxon>Formicoidea</taxon>
        <taxon>Formicidae</taxon>
        <taxon>Formicinae</taxon>
        <taxon>Lasius</taxon>
        <taxon>Lasius</taxon>
    </lineage>
</organism>
<evidence type="ECO:0000313" key="1">
    <source>
        <dbReference type="EMBL" id="KMQ81369.1"/>
    </source>
</evidence>
<dbReference type="Proteomes" id="UP000036403">
    <property type="component" value="Unassembled WGS sequence"/>
</dbReference>
<gene>
    <name evidence="1" type="ORF">RF55_26560</name>
</gene>
<dbReference type="EMBL" id="LBMM01036243">
    <property type="protein sequence ID" value="KMQ81369.1"/>
    <property type="molecule type" value="Genomic_DNA"/>
</dbReference>
<evidence type="ECO:0000313" key="2">
    <source>
        <dbReference type="Proteomes" id="UP000036403"/>
    </source>
</evidence>
<accession>A0A0J7JTM1</accession>
<dbReference type="OrthoDB" id="7919324at2759"/>
<proteinExistence type="predicted"/>
<reference evidence="1 2" key="1">
    <citation type="submission" date="2015-04" db="EMBL/GenBank/DDBJ databases">
        <title>Lasius niger genome sequencing.</title>
        <authorList>
            <person name="Konorov E.A."/>
            <person name="Nikitin M.A."/>
            <person name="Kirill M.V."/>
            <person name="Chang P."/>
        </authorList>
    </citation>
    <scope>NUCLEOTIDE SEQUENCE [LARGE SCALE GENOMIC DNA]</scope>
    <source>
        <tissue evidence="1">Whole</tissue>
    </source>
</reference>
<sequence length="79" mass="9080">MGVRWISFLRKQQLISYLTTLGVSAEGKVIDLRKRLAALVRANAEHQIEALNNWEAEFWAGENIEDDELVPDDEEEHSN</sequence>
<comment type="caution">
    <text evidence="1">The sequence shown here is derived from an EMBL/GenBank/DDBJ whole genome shotgun (WGS) entry which is preliminary data.</text>
</comment>